<dbReference type="RefSeq" id="XP_045951444.1">
    <property type="nucleotide sequence ID" value="XM_046108445.1"/>
</dbReference>
<evidence type="ECO:0000256" key="1">
    <source>
        <dbReference type="SAM" id="MobiDB-lite"/>
    </source>
</evidence>
<reference evidence="2" key="1">
    <citation type="journal article" date="2021" name="Nat. Commun.">
        <title>Genetic determinants of endophytism in the Arabidopsis root mycobiome.</title>
        <authorList>
            <person name="Mesny F."/>
            <person name="Miyauchi S."/>
            <person name="Thiergart T."/>
            <person name="Pickel B."/>
            <person name="Atanasova L."/>
            <person name="Karlsson M."/>
            <person name="Huettel B."/>
            <person name="Barry K.W."/>
            <person name="Haridas S."/>
            <person name="Chen C."/>
            <person name="Bauer D."/>
            <person name="Andreopoulos W."/>
            <person name="Pangilinan J."/>
            <person name="LaButti K."/>
            <person name="Riley R."/>
            <person name="Lipzen A."/>
            <person name="Clum A."/>
            <person name="Drula E."/>
            <person name="Henrissat B."/>
            <person name="Kohler A."/>
            <person name="Grigoriev I.V."/>
            <person name="Martin F.M."/>
            <person name="Hacquard S."/>
        </authorList>
    </citation>
    <scope>NUCLEOTIDE SEQUENCE</scope>
    <source>
        <strain evidence="2">MPI-SDFR-AT-0073</strain>
    </source>
</reference>
<dbReference type="EMBL" id="JAGPXC010000012">
    <property type="protein sequence ID" value="KAH6644930.1"/>
    <property type="molecule type" value="Genomic_DNA"/>
</dbReference>
<dbReference type="AlphaFoldDB" id="A0A9P8UBH3"/>
<proteinExistence type="predicted"/>
<dbReference type="OrthoDB" id="5245193at2759"/>
<gene>
    <name evidence="2" type="ORF">BKA67DRAFT_664784</name>
</gene>
<keyword evidence="3" id="KW-1185">Reference proteome</keyword>
<name>A0A9P8UBH3_9PEZI</name>
<evidence type="ECO:0000313" key="2">
    <source>
        <dbReference type="EMBL" id="KAH6644930.1"/>
    </source>
</evidence>
<dbReference type="Proteomes" id="UP000758603">
    <property type="component" value="Unassembled WGS sequence"/>
</dbReference>
<dbReference type="GeneID" id="70137336"/>
<organism evidence="2 3">
    <name type="scientific">Truncatella angustata</name>
    <dbReference type="NCBI Taxonomy" id="152316"/>
    <lineage>
        <taxon>Eukaryota</taxon>
        <taxon>Fungi</taxon>
        <taxon>Dikarya</taxon>
        <taxon>Ascomycota</taxon>
        <taxon>Pezizomycotina</taxon>
        <taxon>Sordariomycetes</taxon>
        <taxon>Xylariomycetidae</taxon>
        <taxon>Amphisphaeriales</taxon>
        <taxon>Sporocadaceae</taxon>
        <taxon>Truncatella</taxon>
    </lineage>
</organism>
<sequence>MPYPMHYIEKLATKFKREVDHVEAVVDRIEAVHHCNNEERIDIEDAASSASERNAIYNPAQRPQQPTPKTKDNSARHDLVSTHQNLTQISQYLLKLEVRTNKVSKIHVRKTLDATIENAQYSREDAGSCNHQLIRDIECLSSDVWGRLHHLDREFRRLGRENRDADGQSTSFQLNGESFVKKWIAQEIDRNAQRGDETCWYTVKDMNNNRSLLEWTNYLKEIYDQDSHLPMDENRIVQLSWHFLDRRIRPPRPEPSMSIAGFINQWHDLREIGAFELAAADHGNQRRDDEDALKILQTMWSAKLVI</sequence>
<comment type="caution">
    <text evidence="2">The sequence shown here is derived from an EMBL/GenBank/DDBJ whole genome shotgun (WGS) entry which is preliminary data.</text>
</comment>
<evidence type="ECO:0000313" key="3">
    <source>
        <dbReference type="Proteomes" id="UP000758603"/>
    </source>
</evidence>
<feature type="region of interest" description="Disordered" evidence="1">
    <location>
        <begin position="56"/>
        <end position="76"/>
    </location>
</feature>
<accession>A0A9P8UBH3</accession>
<protein>
    <submittedName>
        <fullName evidence="2">Uncharacterized protein</fullName>
    </submittedName>
</protein>